<comment type="caution">
    <text evidence="1">The sequence shown here is derived from an EMBL/GenBank/DDBJ whole genome shotgun (WGS) entry which is preliminary data.</text>
</comment>
<organism evidence="1 2">
    <name type="scientific">Candidatus Collierbacteria bacterium GW2011_GWC2_44_18</name>
    <dbReference type="NCBI Taxonomy" id="1618392"/>
    <lineage>
        <taxon>Bacteria</taxon>
        <taxon>Candidatus Collieribacteriota</taxon>
    </lineage>
</organism>
<dbReference type="EMBL" id="LCIE01000004">
    <property type="protein sequence ID" value="KKT49585.1"/>
    <property type="molecule type" value="Genomic_DNA"/>
</dbReference>
<dbReference type="STRING" id="1618392.UW41_C0004G0006"/>
<dbReference type="AlphaFoldDB" id="A0A0G1HRN4"/>
<evidence type="ECO:0000313" key="2">
    <source>
        <dbReference type="Proteomes" id="UP000034172"/>
    </source>
</evidence>
<dbReference type="Proteomes" id="UP000034172">
    <property type="component" value="Unassembled WGS sequence"/>
</dbReference>
<sequence length="478" mass="49004">MKLKRIIVAASVVTVLVVSSLYHPSQINSANLGVVKDTLQTSRLSFAGRVKSPTVSGSSHVWIYTASAAEFYSVSTAGLKVGDVLTIGTASYTVDSIVDADEFTVTTNLAAGDADDTDVIYFKSKPQHVISFTTASSIASGFFRVLIPASTSNFNDVAPDSTGFDFASGVAGTASNVSGYTFVTPVATVSGGTNCPSGWHCLEYHYTGTGGIGTAIVLNIGATTGTNTPIAPAPKSGHAEGTADSYSFKVQNFINGSDPTGTPTDQSTGKIGVIESVRVTATVDPTISFSIAGIASGASPCGTGVANQTDVSTVTGVNAPLAVPFGTLTLNTFMDAAHLLTVSTNASNGYVVTAQENDQMGKDGGTTPFIIDTTGDNGTANETTSDTWDTAAAHPGFGYTLKSVNLATVPFTSTTGVFNVRTFPSIADPDSPLVQTIMSSTGTSDAHTANICYRVSVAATQAAGDYENQITYTATASF</sequence>
<evidence type="ECO:0000313" key="1">
    <source>
        <dbReference type="EMBL" id="KKT49585.1"/>
    </source>
</evidence>
<name>A0A0G1HRN4_9BACT</name>
<accession>A0A0G1HRN4</accession>
<protein>
    <submittedName>
        <fullName evidence="1">Uncharacterized protein</fullName>
    </submittedName>
</protein>
<proteinExistence type="predicted"/>
<gene>
    <name evidence="1" type="ORF">UW41_C0004G0006</name>
</gene>
<reference evidence="1 2" key="1">
    <citation type="journal article" date="2015" name="Nature">
        <title>rRNA introns, odd ribosomes, and small enigmatic genomes across a large radiation of phyla.</title>
        <authorList>
            <person name="Brown C.T."/>
            <person name="Hug L.A."/>
            <person name="Thomas B.C."/>
            <person name="Sharon I."/>
            <person name="Castelle C.J."/>
            <person name="Singh A."/>
            <person name="Wilkins M.J."/>
            <person name="Williams K.H."/>
            <person name="Banfield J.F."/>
        </authorList>
    </citation>
    <scope>NUCLEOTIDE SEQUENCE [LARGE SCALE GENOMIC DNA]</scope>
</reference>